<dbReference type="PIRSF" id="PIRSF021292">
    <property type="entry name" value="Competence_ComGD"/>
    <property type="match status" value="1"/>
</dbReference>
<dbReference type="InterPro" id="IPR045584">
    <property type="entry name" value="Pilin-like"/>
</dbReference>
<dbReference type="RefSeq" id="WP_353892540.1">
    <property type="nucleotide sequence ID" value="NZ_CP159485.1"/>
</dbReference>
<keyword evidence="1" id="KW-1133">Transmembrane helix</keyword>
<feature type="transmembrane region" description="Helical" evidence="1">
    <location>
        <begin position="12"/>
        <end position="30"/>
    </location>
</feature>
<gene>
    <name evidence="2" type="ORF">PRVXH_001893</name>
</gene>
<evidence type="ECO:0000256" key="1">
    <source>
        <dbReference type="SAM" id="Phobius"/>
    </source>
</evidence>
<reference evidence="2" key="1">
    <citation type="journal article" date="2018" name="Antonie Van Leeuwenhoek">
        <title>Proteinivorax hydrogeniformans sp. nov., an anaerobic, haloalkaliphilic bacterium fermenting proteinaceous compounds with high hydrogen production.</title>
        <authorList>
            <person name="Boltyanskaya Y."/>
            <person name="Detkova E."/>
            <person name="Pimenov N."/>
            <person name="Kevbrin V."/>
        </authorList>
    </citation>
    <scope>NUCLEOTIDE SEQUENCE</scope>
    <source>
        <strain evidence="2">Z-710</strain>
    </source>
</reference>
<dbReference type="GO" id="GO:0030420">
    <property type="term" value="P:establishment of competence for transformation"/>
    <property type="evidence" value="ECO:0007669"/>
    <property type="project" value="InterPro"/>
</dbReference>
<sequence length="148" mass="16911">MHEHGFTMLELLIVIAVFSAVILTVSSFVLTTNQNPALNLENYAQKILLDLQYAQQKAMSTDTSVTVYFPSGCNKSYEVHQNLEKKWTMEVPENLRITNNFSPYMLIYNTGLSERGGRITISDQYGNQAIIYFDVIGGRLRMELNYNE</sequence>
<keyword evidence="1" id="KW-0472">Membrane</keyword>
<dbReference type="SUPFAM" id="SSF54523">
    <property type="entry name" value="Pili subunits"/>
    <property type="match status" value="1"/>
</dbReference>
<keyword evidence="1" id="KW-0812">Transmembrane</keyword>
<organism evidence="2">
    <name type="scientific">Proteinivorax hydrogeniformans</name>
    <dbReference type="NCBI Taxonomy" id="1826727"/>
    <lineage>
        <taxon>Bacteria</taxon>
        <taxon>Bacillati</taxon>
        <taxon>Bacillota</taxon>
        <taxon>Clostridia</taxon>
        <taxon>Eubacteriales</taxon>
        <taxon>Proteinivoracaceae</taxon>
        <taxon>Proteinivorax</taxon>
    </lineage>
</organism>
<proteinExistence type="predicted"/>
<accession>A0AAU8HR37</accession>
<name>A0AAU8HR37_9FIRM</name>
<dbReference type="InterPro" id="IPR016785">
    <property type="entry name" value="ComGD"/>
</dbReference>
<dbReference type="EMBL" id="CP159485">
    <property type="protein sequence ID" value="XCI27963.1"/>
    <property type="molecule type" value="Genomic_DNA"/>
</dbReference>
<dbReference type="InterPro" id="IPR012902">
    <property type="entry name" value="N_methyl_site"/>
</dbReference>
<reference evidence="2" key="2">
    <citation type="submission" date="2024-06" db="EMBL/GenBank/DDBJ databases">
        <authorList>
            <person name="Petrova K.O."/>
            <person name="Toshchakov S.V."/>
            <person name="Boltjanskaja Y.V."/>
            <person name="Kevbrin V.V."/>
        </authorList>
    </citation>
    <scope>NUCLEOTIDE SEQUENCE</scope>
    <source>
        <strain evidence="2">Z-710</strain>
    </source>
</reference>
<evidence type="ECO:0000313" key="2">
    <source>
        <dbReference type="EMBL" id="XCI27963.1"/>
    </source>
</evidence>
<dbReference type="NCBIfam" id="TIGR02532">
    <property type="entry name" value="IV_pilin_GFxxxE"/>
    <property type="match status" value="1"/>
</dbReference>
<dbReference type="Pfam" id="PF07963">
    <property type="entry name" value="N_methyl"/>
    <property type="match status" value="1"/>
</dbReference>
<protein>
    <submittedName>
        <fullName evidence="2">Prepilin-type N-terminal cleavage/methylation domain-containing protein</fullName>
    </submittedName>
</protein>
<dbReference type="AlphaFoldDB" id="A0AAU8HR37"/>